<feature type="transmembrane region" description="Helical" evidence="1">
    <location>
        <begin position="7"/>
        <end position="27"/>
    </location>
</feature>
<evidence type="ECO:0008006" key="4">
    <source>
        <dbReference type="Google" id="ProtNLM"/>
    </source>
</evidence>
<proteinExistence type="predicted"/>
<keyword evidence="1" id="KW-0812">Transmembrane</keyword>
<protein>
    <recommendedName>
        <fullName evidence="4">PsbP C-terminal domain-containing protein</fullName>
    </recommendedName>
</protein>
<evidence type="ECO:0000313" key="2">
    <source>
        <dbReference type="EMBL" id="TGY40246.1"/>
    </source>
</evidence>
<dbReference type="OrthoDB" id="1904250at2"/>
<sequence>MLKSKRLYTITLLLTLMLIITFMRGFFINNINKVAISNNNIEGFTKYSLREGRYSVSLPKGWEVREDSKDEDFIISFNNETVIYGDISIVDGELEKFAESIDQNKKSTKTENNIYIWKVITLEEDGNIDKYYLRNYSEGRVLIIKYSYKKNKVKNSIKVVFDMISVSFK</sequence>
<dbReference type="Proteomes" id="UP000306888">
    <property type="component" value="Unassembled WGS sequence"/>
</dbReference>
<evidence type="ECO:0000313" key="3">
    <source>
        <dbReference type="Proteomes" id="UP000306888"/>
    </source>
</evidence>
<keyword evidence="1" id="KW-0472">Membrane</keyword>
<dbReference type="EMBL" id="SRYR01000015">
    <property type="protein sequence ID" value="TGY40246.1"/>
    <property type="molecule type" value="Genomic_DNA"/>
</dbReference>
<evidence type="ECO:0000256" key="1">
    <source>
        <dbReference type="SAM" id="Phobius"/>
    </source>
</evidence>
<gene>
    <name evidence="2" type="ORF">E5347_15655</name>
</gene>
<name>A0A4S2DE65_9CLOT</name>
<keyword evidence="3" id="KW-1185">Reference proteome</keyword>
<accession>A0A4S2DE65</accession>
<comment type="caution">
    <text evidence="2">The sequence shown here is derived from an EMBL/GenBank/DDBJ whole genome shotgun (WGS) entry which is preliminary data.</text>
</comment>
<dbReference type="AlphaFoldDB" id="A0A4S2DE65"/>
<keyword evidence="1" id="KW-1133">Transmembrane helix</keyword>
<organism evidence="2 3">
    <name type="scientific">Clostridium sartagoforme</name>
    <dbReference type="NCBI Taxonomy" id="84031"/>
    <lineage>
        <taxon>Bacteria</taxon>
        <taxon>Bacillati</taxon>
        <taxon>Bacillota</taxon>
        <taxon>Clostridia</taxon>
        <taxon>Eubacteriales</taxon>
        <taxon>Clostridiaceae</taxon>
        <taxon>Clostridium</taxon>
    </lineage>
</organism>
<reference evidence="2 3" key="1">
    <citation type="submission" date="2019-04" db="EMBL/GenBank/DDBJ databases">
        <title>Microbes associate with the intestines of laboratory mice.</title>
        <authorList>
            <person name="Navarre W."/>
            <person name="Wong E."/>
            <person name="Huang K."/>
            <person name="Tropini C."/>
            <person name="Ng K."/>
            <person name="Yu B."/>
        </authorList>
    </citation>
    <scope>NUCLEOTIDE SEQUENCE [LARGE SCALE GENOMIC DNA]</scope>
    <source>
        <strain evidence="2 3">NM50_B9-20</strain>
    </source>
</reference>